<evidence type="ECO:0000313" key="2">
    <source>
        <dbReference type="EMBL" id="EEG53239.1"/>
    </source>
</evidence>
<feature type="transmembrane region" description="Helical" evidence="1">
    <location>
        <begin position="90"/>
        <end position="109"/>
    </location>
</feature>
<comment type="caution">
    <text evidence="2">The sequence shown here is derived from an EMBL/GenBank/DDBJ whole genome shotgun (WGS) entry which is preliminary data.</text>
</comment>
<reference evidence="2 3" key="1">
    <citation type="submission" date="2009-02" db="EMBL/GenBank/DDBJ databases">
        <title>Draft genome sequence of Clostridium asparagiforme (DSM 15981).</title>
        <authorList>
            <person name="Sudarsanam P."/>
            <person name="Ley R."/>
            <person name="Guruge J."/>
            <person name="Turnbaugh P.J."/>
            <person name="Mahowald M."/>
            <person name="Liep D."/>
            <person name="Gordon J."/>
        </authorList>
    </citation>
    <scope>NUCLEOTIDE SEQUENCE [LARGE SCALE GENOMIC DNA]</scope>
    <source>
        <strain evidence="2 3">DSM 15981</strain>
    </source>
</reference>
<accession>C0D5Z4</accession>
<keyword evidence="1" id="KW-0472">Membrane</keyword>
<name>C0D5Z4_9FIRM</name>
<evidence type="ECO:0000256" key="1">
    <source>
        <dbReference type="SAM" id="Phobius"/>
    </source>
</evidence>
<dbReference type="AlphaFoldDB" id="C0D5Z4"/>
<dbReference type="Proteomes" id="UP000004756">
    <property type="component" value="Unassembled WGS sequence"/>
</dbReference>
<gene>
    <name evidence="2" type="ORF">CLOSTASPAR_04691</name>
</gene>
<keyword evidence="1" id="KW-1133">Transmembrane helix</keyword>
<protein>
    <submittedName>
        <fullName evidence="2">Uncharacterized protein</fullName>
    </submittedName>
</protein>
<sequence>MQWEEAADMEAGNRHFRGKYDLFTIYLVPGLTILLASLGNWFDTNLSVLGNTGGRRGLLILWGWITGLYYYRYMLYLFQLGRYRGAAGRWLLAAAGAFIMIAVVIPYLPEQEPELAALHVVLAFFSPLLLAAALVAFLRDLSMKNRRLFRETWGAMWGIAALALVLLLAAGFITSFLELFLVIGTCGFLRHVERMLLGQGNRVFG</sequence>
<keyword evidence="1" id="KW-0812">Transmembrane</keyword>
<proteinExistence type="predicted"/>
<keyword evidence="3" id="KW-1185">Reference proteome</keyword>
<dbReference type="EMBL" id="ACCJ01000387">
    <property type="protein sequence ID" value="EEG53239.1"/>
    <property type="molecule type" value="Genomic_DNA"/>
</dbReference>
<feature type="transmembrane region" description="Helical" evidence="1">
    <location>
        <begin position="159"/>
        <end position="183"/>
    </location>
</feature>
<evidence type="ECO:0000313" key="3">
    <source>
        <dbReference type="Proteomes" id="UP000004756"/>
    </source>
</evidence>
<feature type="transmembrane region" description="Helical" evidence="1">
    <location>
        <begin position="59"/>
        <end position="78"/>
    </location>
</feature>
<organism evidence="2 3">
    <name type="scientific">[Clostridium] asparagiforme DSM 15981</name>
    <dbReference type="NCBI Taxonomy" id="518636"/>
    <lineage>
        <taxon>Bacteria</taxon>
        <taxon>Bacillati</taxon>
        <taxon>Bacillota</taxon>
        <taxon>Clostridia</taxon>
        <taxon>Lachnospirales</taxon>
        <taxon>Lachnospiraceae</taxon>
        <taxon>Enterocloster</taxon>
    </lineage>
</organism>
<feature type="transmembrane region" description="Helical" evidence="1">
    <location>
        <begin position="20"/>
        <end position="39"/>
    </location>
</feature>
<dbReference type="HOGENOM" id="CLU_115751_0_0_9"/>
<feature type="transmembrane region" description="Helical" evidence="1">
    <location>
        <begin position="115"/>
        <end position="138"/>
    </location>
</feature>